<dbReference type="Proteomes" id="UP001216899">
    <property type="component" value="Chromosome"/>
</dbReference>
<feature type="coiled-coil region" evidence="1">
    <location>
        <begin position="266"/>
        <end position="326"/>
    </location>
</feature>
<dbReference type="EMBL" id="CP117466">
    <property type="protein sequence ID" value="WDA12179.1"/>
    <property type="molecule type" value="Genomic_DNA"/>
</dbReference>
<dbReference type="RefSeq" id="WP_273743212.1">
    <property type="nucleotide sequence ID" value="NZ_CP117466.1"/>
</dbReference>
<protein>
    <recommendedName>
        <fullName evidence="5">ATP synthase F0 subunit B</fullName>
    </recommendedName>
</protein>
<feature type="transmembrane region" description="Helical" evidence="2">
    <location>
        <begin position="21"/>
        <end position="45"/>
    </location>
</feature>
<keyword evidence="2" id="KW-0472">Membrane</keyword>
<keyword evidence="2" id="KW-0812">Transmembrane</keyword>
<keyword evidence="1" id="KW-0175">Coiled coil</keyword>
<sequence length="374" mass="37413">MNENLEAAGTGSRPHVDWASILAGAAIAAGASVVFTGFTAAIGLGSVSAEPGEGLGTFALILVGLFAFASMVAVYGLGGYVSGRMRRRTHSGEDQTDARDGIHGLTVWAIGMILTGILAAGAVSSGVRAAGNAASTAVEAAGSAVGGAVQGAGQLAGGVVGGVGQIAGGAVSGVGQLAGGAISGAGDAAGGQDMGGNPLDYVTDRLLRSEAAAPDQFSNEAIRNEVTGILGTVLRTGEVADDDLDYMRDALAARTDLTPAQIDARVEEAVTQAQDLRAEAEARIEEARTQAEEAVAAAEERAQELQAQAEQQLQEAQDAAIAAAESARRGAVWSALFLAVSSLVAGLAAWMGAIKGGSDRDAGRVWGGLSRRRT</sequence>
<keyword evidence="4" id="KW-1185">Reference proteome</keyword>
<gene>
    <name evidence="3" type="ORF">PRL19_12925</name>
</gene>
<evidence type="ECO:0000313" key="4">
    <source>
        <dbReference type="Proteomes" id="UP001216899"/>
    </source>
</evidence>
<evidence type="ECO:0000313" key="3">
    <source>
        <dbReference type="EMBL" id="WDA12179.1"/>
    </source>
</evidence>
<feature type="transmembrane region" description="Helical" evidence="2">
    <location>
        <begin position="331"/>
        <end position="354"/>
    </location>
</feature>
<feature type="transmembrane region" description="Helical" evidence="2">
    <location>
        <begin position="102"/>
        <end position="123"/>
    </location>
</feature>
<proteinExistence type="predicted"/>
<name>A0ABY7UR12_9RHOB</name>
<accession>A0ABY7UR12</accession>
<evidence type="ECO:0008006" key="5">
    <source>
        <dbReference type="Google" id="ProtNLM"/>
    </source>
</evidence>
<keyword evidence="2" id="KW-1133">Transmembrane helix</keyword>
<feature type="transmembrane region" description="Helical" evidence="2">
    <location>
        <begin position="57"/>
        <end position="81"/>
    </location>
</feature>
<organism evidence="3 4">
    <name type="scientific">Paracoccus marcusii</name>
    <dbReference type="NCBI Taxonomy" id="59779"/>
    <lineage>
        <taxon>Bacteria</taxon>
        <taxon>Pseudomonadati</taxon>
        <taxon>Pseudomonadota</taxon>
        <taxon>Alphaproteobacteria</taxon>
        <taxon>Rhodobacterales</taxon>
        <taxon>Paracoccaceae</taxon>
        <taxon>Paracoccus</taxon>
    </lineage>
</organism>
<evidence type="ECO:0000256" key="1">
    <source>
        <dbReference type="SAM" id="Coils"/>
    </source>
</evidence>
<reference evidence="3 4" key="1">
    <citation type="submission" date="2023-02" db="EMBL/GenBank/DDBJ databases">
        <title>Whole genome sequenc of Paracoccus marcusii MBLB0836.</title>
        <authorList>
            <person name="Seo M.-J."/>
            <person name="Cho E.-S."/>
            <person name="Hwang C.Y."/>
        </authorList>
    </citation>
    <scope>NUCLEOTIDE SEQUENCE [LARGE SCALE GENOMIC DNA]</scope>
    <source>
        <strain evidence="3 4">MBLB0836</strain>
    </source>
</reference>
<evidence type="ECO:0000256" key="2">
    <source>
        <dbReference type="SAM" id="Phobius"/>
    </source>
</evidence>